<dbReference type="Proteomes" id="UP001152320">
    <property type="component" value="Chromosome 22"/>
</dbReference>
<proteinExistence type="predicted"/>
<dbReference type="EMBL" id="JAIZAY010000022">
    <property type="protein sequence ID" value="KAJ8020404.1"/>
    <property type="molecule type" value="Genomic_DNA"/>
</dbReference>
<dbReference type="GO" id="GO:0000149">
    <property type="term" value="F:SNARE binding"/>
    <property type="evidence" value="ECO:0007669"/>
    <property type="project" value="TreeGrafter"/>
</dbReference>
<dbReference type="GO" id="GO:0006887">
    <property type="term" value="P:exocytosis"/>
    <property type="evidence" value="ECO:0007669"/>
    <property type="project" value="InterPro"/>
</dbReference>
<evidence type="ECO:0000313" key="2">
    <source>
        <dbReference type="EMBL" id="KAJ8020404.1"/>
    </source>
</evidence>
<dbReference type="OrthoDB" id="10655056at2759"/>
<dbReference type="AlphaFoldDB" id="A0A9Q1BCP7"/>
<name>A0A9Q1BCP7_HOLLE</name>
<dbReference type="PANTHER" id="PTHR21292">
    <property type="entry name" value="EXOCYST COMPLEX COMPONENT SEC6-RELATED"/>
    <property type="match status" value="1"/>
</dbReference>
<dbReference type="Pfam" id="PF06046">
    <property type="entry name" value="Sec6"/>
    <property type="match status" value="1"/>
</dbReference>
<dbReference type="PANTHER" id="PTHR21292:SF1">
    <property type="entry name" value="EXOCYST COMPLEX COMPONENT 3"/>
    <property type="match status" value="1"/>
</dbReference>
<protein>
    <submittedName>
        <fullName evidence="2">Uncharacterized protein</fullName>
    </submittedName>
</protein>
<dbReference type="InterPro" id="IPR010326">
    <property type="entry name" value="EXOC3/Sec6"/>
</dbReference>
<dbReference type="GO" id="GO:0051601">
    <property type="term" value="P:exocyst localization"/>
    <property type="evidence" value="ECO:0007669"/>
    <property type="project" value="TreeGrafter"/>
</dbReference>
<evidence type="ECO:0000313" key="3">
    <source>
        <dbReference type="Proteomes" id="UP001152320"/>
    </source>
</evidence>
<dbReference type="Gene3D" id="1.10.357.50">
    <property type="match status" value="1"/>
</dbReference>
<feature type="region of interest" description="Disordered" evidence="1">
    <location>
        <begin position="15"/>
        <end position="35"/>
    </location>
</feature>
<sequence>MPKVFVSPAKKFKLLLRPSPRGQPETQPGDDLDKSERARDLWEKNNELIKGLGRPLDGNTNEILLDDTSEPINEVLTEPSEISVNVSDLANEILKKLQDSMRNIFSLAKTDPIFLRTCFEIIEVQRRNVKKNVCKGDTRKLERLRLKPASRFQGEKPAIFLQEIIQNLENDLYAIKNFVNDYQPNDDYVFRTVAEAYRSHLYNLMEDILQTEVNDSQVNAILIFHGDFRRKFPKKTFTDFWQQDDESNKLHIIPEDKYEQLVERYLQIQSMKITEHLETCRRIEIEFWLSEELPNVKSQNVYVTQWPVDVLDLCQDHLDVSHKIGPEAYYRVLPLLRRELENAITLYAAGTKYYIQPDKHVLPSLRKHPEFEILKRGRGRASQDPPPCFNECVIHAMLNNFSLLHKHLSALSEKYKDETGSEQFVTLQGLVREQAKEWSADSPVTNELCEKINTSISCLDSSYFEDWFELVREKVHLVYLKAISKRCQDIKCKSEEDRRAVVNRFQAERRKIEKTVKAALPCYQNDFIELLDQAAAVVGCTDKDSCSTEVYVIKAKQQKIITEEHLKAILIINGAFKSKRQRKIIGHLFRTDEVQSLIEPVSNPICSGREASSGSDEEAS</sequence>
<accession>A0A9Q1BCP7</accession>
<evidence type="ECO:0000256" key="1">
    <source>
        <dbReference type="SAM" id="MobiDB-lite"/>
    </source>
</evidence>
<reference evidence="2" key="1">
    <citation type="submission" date="2021-10" db="EMBL/GenBank/DDBJ databases">
        <title>Tropical sea cucumber genome reveals ecological adaptation and Cuvierian tubules defense mechanism.</title>
        <authorList>
            <person name="Chen T."/>
        </authorList>
    </citation>
    <scope>NUCLEOTIDE SEQUENCE</scope>
    <source>
        <strain evidence="2">Nanhai2018</strain>
        <tissue evidence="2">Muscle</tissue>
    </source>
</reference>
<organism evidence="2 3">
    <name type="scientific">Holothuria leucospilota</name>
    <name type="common">Black long sea cucumber</name>
    <name type="synonym">Mertensiothuria leucospilota</name>
    <dbReference type="NCBI Taxonomy" id="206669"/>
    <lineage>
        <taxon>Eukaryota</taxon>
        <taxon>Metazoa</taxon>
        <taxon>Echinodermata</taxon>
        <taxon>Eleutherozoa</taxon>
        <taxon>Echinozoa</taxon>
        <taxon>Holothuroidea</taxon>
        <taxon>Aspidochirotacea</taxon>
        <taxon>Aspidochirotida</taxon>
        <taxon>Holothuriidae</taxon>
        <taxon>Holothuria</taxon>
    </lineage>
</organism>
<dbReference type="GO" id="GO:0000145">
    <property type="term" value="C:exocyst"/>
    <property type="evidence" value="ECO:0007669"/>
    <property type="project" value="InterPro"/>
</dbReference>
<keyword evidence="3" id="KW-1185">Reference proteome</keyword>
<gene>
    <name evidence="2" type="ORF">HOLleu_39984</name>
</gene>
<comment type="caution">
    <text evidence="2">The sequence shown here is derived from an EMBL/GenBank/DDBJ whole genome shotgun (WGS) entry which is preliminary data.</text>
</comment>